<evidence type="ECO:0000256" key="4">
    <source>
        <dbReference type="ARBA" id="ARBA00022801"/>
    </source>
</evidence>
<dbReference type="AlphaFoldDB" id="A0A926IRC9"/>
<dbReference type="PROSITE" id="PS51831">
    <property type="entry name" value="HD"/>
    <property type="match status" value="1"/>
</dbReference>
<evidence type="ECO:0000259" key="7">
    <source>
        <dbReference type="PROSITE" id="PS51831"/>
    </source>
</evidence>
<evidence type="ECO:0000313" key="8">
    <source>
        <dbReference type="EMBL" id="MBC8595289.1"/>
    </source>
</evidence>
<comment type="caution">
    <text evidence="8">The sequence shown here is derived from an EMBL/GenBank/DDBJ whole genome shotgun (WGS) entry which is preliminary data.</text>
</comment>
<keyword evidence="2" id="KW-0479">Metal-binding</keyword>
<dbReference type="GO" id="GO:0000166">
    <property type="term" value="F:nucleotide binding"/>
    <property type="evidence" value="ECO:0007669"/>
    <property type="project" value="UniProtKB-KW"/>
</dbReference>
<evidence type="ECO:0000256" key="1">
    <source>
        <dbReference type="ARBA" id="ARBA00012506"/>
    </source>
</evidence>
<dbReference type="CDD" id="cd00077">
    <property type="entry name" value="HDc"/>
    <property type="match status" value="1"/>
</dbReference>
<gene>
    <name evidence="8" type="primary">yqeK</name>
    <name evidence="8" type="ORF">H8706_00170</name>
</gene>
<dbReference type="Gene3D" id="1.10.3210.10">
    <property type="entry name" value="Hypothetical protein af1432"/>
    <property type="match status" value="1"/>
</dbReference>
<keyword evidence="4 8" id="KW-0378">Hydrolase</keyword>
<dbReference type="InterPro" id="IPR006674">
    <property type="entry name" value="HD_domain"/>
</dbReference>
<accession>A0A926IRC9</accession>
<keyword evidence="3" id="KW-0547">Nucleotide-binding</keyword>
<evidence type="ECO:0000256" key="5">
    <source>
        <dbReference type="ARBA" id="ARBA00023004"/>
    </source>
</evidence>
<evidence type="ECO:0000256" key="3">
    <source>
        <dbReference type="ARBA" id="ARBA00022741"/>
    </source>
</evidence>
<dbReference type="InterPro" id="IPR051094">
    <property type="entry name" value="Diverse_Catalytic_Enzymes"/>
</dbReference>
<dbReference type="SMART" id="SM00471">
    <property type="entry name" value="HDc"/>
    <property type="match status" value="1"/>
</dbReference>
<dbReference type="SUPFAM" id="SSF109604">
    <property type="entry name" value="HD-domain/PDEase-like"/>
    <property type="match status" value="1"/>
</dbReference>
<protein>
    <recommendedName>
        <fullName evidence="1">bis(5'-nucleosyl)-tetraphosphatase (symmetrical)</fullName>
        <ecNumber evidence="1">3.6.1.41</ecNumber>
    </recommendedName>
</protein>
<dbReference type="InterPro" id="IPR006675">
    <property type="entry name" value="HDIG_dom"/>
</dbReference>
<dbReference type="PANTHER" id="PTHR35795:SF1">
    <property type="entry name" value="BIS(5'-NUCLEOSYL)-TETRAPHOSPHATASE, SYMMETRICAL"/>
    <property type="match status" value="1"/>
</dbReference>
<organism evidence="8 9">
    <name type="scientific">Qingrenia yutianensis</name>
    <dbReference type="NCBI Taxonomy" id="2763676"/>
    <lineage>
        <taxon>Bacteria</taxon>
        <taxon>Bacillati</taxon>
        <taxon>Bacillota</taxon>
        <taxon>Clostridia</taxon>
        <taxon>Eubacteriales</taxon>
        <taxon>Oscillospiraceae</taxon>
        <taxon>Qingrenia</taxon>
    </lineage>
</organism>
<dbReference type="GO" id="GO:0046872">
    <property type="term" value="F:metal ion binding"/>
    <property type="evidence" value="ECO:0007669"/>
    <property type="project" value="UniProtKB-KW"/>
</dbReference>
<dbReference type="NCBIfam" id="TIGR00277">
    <property type="entry name" value="HDIG"/>
    <property type="match status" value="1"/>
</dbReference>
<evidence type="ECO:0000256" key="2">
    <source>
        <dbReference type="ARBA" id="ARBA00022723"/>
    </source>
</evidence>
<dbReference type="Proteomes" id="UP000647416">
    <property type="component" value="Unassembled WGS sequence"/>
</dbReference>
<proteinExistence type="predicted"/>
<comment type="catalytic activity">
    <reaction evidence="6">
        <text>P(1),P(4)-bis(5'-adenosyl) tetraphosphate + H2O = 2 ADP + 2 H(+)</text>
        <dbReference type="Rhea" id="RHEA:24252"/>
        <dbReference type="ChEBI" id="CHEBI:15377"/>
        <dbReference type="ChEBI" id="CHEBI:15378"/>
        <dbReference type="ChEBI" id="CHEBI:58141"/>
        <dbReference type="ChEBI" id="CHEBI:456216"/>
        <dbReference type="EC" id="3.6.1.41"/>
    </reaction>
</comment>
<name>A0A926IRC9_9FIRM</name>
<reference evidence="8" key="1">
    <citation type="submission" date="2020-08" db="EMBL/GenBank/DDBJ databases">
        <title>Genome public.</title>
        <authorList>
            <person name="Liu C."/>
            <person name="Sun Q."/>
        </authorList>
    </citation>
    <scope>NUCLEOTIDE SEQUENCE</scope>
    <source>
        <strain evidence="8">NSJ-50</strain>
    </source>
</reference>
<evidence type="ECO:0000313" key="9">
    <source>
        <dbReference type="Proteomes" id="UP000647416"/>
    </source>
</evidence>
<dbReference type="InterPro" id="IPR005249">
    <property type="entry name" value="YqeK"/>
</dbReference>
<keyword evidence="9" id="KW-1185">Reference proteome</keyword>
<dbReference type="PANTHER" id="PTHR35795">
    <property type="entry name" value="SLR1885 PROTEIN"/>
    <property type="match status" value="1"/>
</dbReference>
<evidence type="ECO:0000256" key="6">
    <source>
        <dbReference type="ARBA" id="ARBA00049417"/>
    </source>
</evidence>
<dbReference type="GO" id="GO:0008803">
    <property type="term" value="F:bis(5'-nucleosyl)-tetraphosphatase (symmetrical) activity"/>
    <property type="evidence" value="ECO:0007669"/>
    <property type="project" value="UniProtKB-EC"/>
</dbReference>
<dbReference type="NCBIfam" id="TIGR00488">
    <property type="entry name" value="bis(5'-nucleosyl)-tetraphosphatase (symmetrical) YqeK"/>
    <property type="match status" value="1"/>
</dbReference>
<dbReference type="Pfam" id="PF01966">
    <property type="entry name" value="HD"/>
    <property type="match status" value="1"/>
</dbReference>
<dbReference type="EMBL" id="JACRTE010000001">
    <property type="protein sequence ID" value="MBC8595289.1"/>
    <property type="molecule type" value="Genomic_DNA"/>
</dbReference>
<dbReference type="EC" id="3.6.1.41" evidence="1"/>
<sequence>MDINSIRTKLQSMLLEKRFNHSLMVCETAKELARMYGADEKKAEIAGLLHDCAKNFSKDEMFSLCEKYAIKLDEVTKKQVGLIHAFLGAEVAKDLFGIDDDEIYDAIFYHTVGKPDMSLLTKIIYIADAIEPLRNYDGVEHLRELAHSDLDKALVYQIDITIKSVLKKGSLLHLNTVDTRNYYLSR</sequence>
<feature type="domain" description="HD" evidence="7">
    <location>
        <begin position="18"/>
        <end position="133"/>
    </location>
</feature>
<keyword evidence="5" id="KW-0408">Iron</keyword>
<dbReference type="RefSeq" id="WP_262431016.1">
    <property type="nucleotide sequence ID" value="NZ_JACRTE010000001.1"/>
</dbReference>
<dbReference type="InterPro" id="IPR003607">
    <property type="entry name" value="HD/PDEase_dom"/>
</dbReference>